<dbReference type="PANTHER" id="PTHR43725:SF53">
    <property type="entry name" value="UDP-ARABINOSE 4-EPIMERASE 1"/>
    <property type="match status" value="1"/>
</dbReference>
<dbReference type="Gene3D" id="3.40.50.720">
    <property type="entry name" value="NAD(P)-binding Rossmann-like Domain"/>
    <property type="match status" value="1"/>
</dbReference>
<keyword evidence="13" id="KW-1185">Reference proteome</keyword>
<dbReference type="PANTHER" id="PTHR43725">
    <property type="entry name" value="UDP-GLUCOSE 4-EPIMERASE"/>
    <property type="match status" value="1"/>
</dbReference>
<evidence type="ECO:0000256" key="4">
    <source>
        <dbReference type="ARBA" id="ARBA00007637"/>
    </source>
</evidence>
<dbReference type="InterPro" id="IPR005886">
    <property type="entry name" value="UDP_G4E"/>
</dbReference>
<feature type="domain" description="NAD-dependent epimerase/dehydratase" evidence="11">
    <location>
        <begin position="14"/>
        <end position="262"/>
    </location>
</feature>
<dbReference type="GO" id="GO:0003978">
    <property type="term" value="F:UDP-glucose 4-epimerase activity"/>
    <property type="evidence" value="ECO:0007669"/>
    <property type="project" value="UniProtKB-UniRule"/>
</dbReference>
<dbReference type="SUPFAM" id="SSF51735">
    <property type="entry name" value="NAD(P)-binding Rossmann-fold domains"/>
    <property type="match status" value="1"/>
</dbReference>
<keyword evidence="8 10" id="KW-0413">Isomerase</keyword>
<evidence type="ECO:0000259" key="11">
    <source>
        <dbReference type="Pfam" id="PF01370"/>
    </source>
</evidence>
<evidence type="ECO:0000256" key="3">
    <source>
        <dbReference type="ARBA" id="ARBA00004947"/>
    </source>
</evidence>
<dbReference type="EC" id="5.1.3.2" evidence="5 10"/>
<evidence type="ECO:0000256" key="6">
    <source>
        <dbReference type="ARBA" id="ARBA00018569"/>
    </source>
</evidence>
<sequence>MDGKRGRGSLGATVMVTGGAGYIGSHACKALAALGHVPVSFDNYSTGWREAVKYGPAEEGDLRDGARLAEVLARHRPRAVLHFAALSDIAEAGRDPARYWDTNVVGTLRLLEAMAAAGTGQLVFSSTCAVYEAHDGRVLDETCPLGPLNAYGASKRAAEDLIRDTAAASGLRHVIFRYFNVAGADPSAEIGECHRPETHLVPRALAAAAGQGAGLRINGTDYPTPDGTCLRDYVHVCDVVAAHLLALDHLQRGGGPELFNLGSGHGHSVREVIAAVEAATGRSVPVEEGPRRPGDCAALVSGSARAAEALGWTPRHAALEDMIATARAWHEGPGYRR</sequence>
<dbReference type="InterPro" id="IPR001509">
    <property type="entry name" value="Epimerase_deHydtase"/>
</dbReference>
<dbReference type="AlphaFoldDB" id="A0A8J6Z8S4"/>
<accession>A0A8J6Z8S4</accession>
<dbReference type="Proteomes" id="UP000609121">
    <property type="component" value="Unassembled WGS sequence"/>
</dbReference>
<organism evidence="12 13">
    <name type="scientific">Mangrovicoccus algicola</name>
    <dbReference type="NCBI Taxonomy" id="2771008"/>
    <lineage>
        <taxon>Bacteria</taxon>
        <taxon>Pseudomonadati</taxon>
        <taxon>Pseudomonadota</taxon>
        <taxon>Alphaproteobacteria</taxon>
        <taxon>Rhodobacterales</taxon>
        <taxon>Paracoccaceae</taxon>
        <taxon>Mangrovicoccus</taxon>
    </lineage>
</organism>
<dbReference type="NCBIfam" id="TIGR01179">
    <property type="entry name" value="galE"/>
    <property type="match status" value="1"/>
</dbReference>
<dbReference type="UniPathway" id="UPA00214"/>
<evidence type="ECO:0000256" key="10">
    <source>
        <dbReference type="RuleBase" id="RU366046"/>
    </source>
</evidence>
<dbReference type="InterPro" id="IPR036291">
    <property type="entry name" value="NAD(P)-bd_dom_sf"/>
</dbReference>
<dbReference type="GO" id="GO:0033499">
    <property type="term" value="P:galactose catabolic process via UDP-galactose, Leloir pathway"/>
    <property type="evidence" value="ECO:0007669"/>
    <property type="project" value="TreeGrafter"/>
</dbReference>
<reference evidence="12" key="1">
    <citation type="submission" date="2020-09" db="EMBL/GenBank/DDBJ databases">
        <title>A novel bacterium of genus Mangrovicoccus, isolated from South China Sea.</title>
        <authorList>
            <person name="Huang H."/>
            <person name="Mo K."/>
            <person name="Hu Y."/>
        </authorList>
    </citation>
    <scope>NUCLEOTIDE SEQUENCE</scope>
    <source>
        <strain evidence="12">HB182678</strain>
    </source>
</reference>
<dbReference type="CDD" id="cd05247">
    <property type="entry name" value="UDP_G4E_1_SDR_e"/>
    <property type="match status" value="1"/>
</dbReference>
<comment type="similarity">
    <text evidence="4 10">Belongs to the NAD(P)-dependent epimerase/dehydratase family.</text>
</comment>
<comment type="pathway">
    <text evidence="3 10">Carbohydrate metabolism; galactose metabolism.</text>
</comment>
<evidence type="ECO:0000256" key="5">
    <source>
        <dbReference type="ARBA" id="ARBA00013189"/>
    </source>
</evidence>
<name>A0A8J6Z8S4_9RHOB</name>
<protein>
    <recommendedName>
        <fullName evidence="6 10">UDP-glucose 4-epimerase</fullName>
        <ecNumber evidence="5 10">5.1.3.2</ecNumber>
    </recommendedName>
</protein>
<keyword evidence="7 10" id="KW-0520">NAD</keyword>
<dbReference type="EMBL" id="JACVXA010000068">
    <property type="protein sequence ID" value="MBE3640029.1"/>
    <property type="molecule type" value="Genomic_DNA"/>
</dbReference>
<evidence type="ECO:0000313" key="13">
    <source>
        <dbReference type="Proteomes" id="UP000609121"/>
    </source>
</evidence>
<evidence type="ECO:0000256" key="9">
    <source>
        <dbReference type="ARBA" id="ARBA00023277"/>
    </source>
</evidence>
<evidence type="ECO:0000256" key="1">
    <source>
        <dbReference type="ARBA" id="ARBA00000083"/>
    </source>
</evidence>
<dbReference type="Pfam" id="PF01370">
    <property type="entry name" value="Epimerase"/>
    <property type="match status" value="1"/>
</dbReference>
<proteinExistence type="inferred from homology"/>
<comment type="cofactor">
    <cofactor evidence="2 10">
        <name>NAD(+)</name>
        <dbReference type="ChEBI" id="CHEBI:57540"/>
    </cofactor>
</comment>
<evidence type="ECO:0000313" key="12">
    <source>
        <dbReference type="EMBL" id="MBE3640029.1"/>
    </source>
</evidence>
<evidence type="ECO:0000256" key="2">
    <source>
        <dbReference type="ARBA" id="ARBA00001911"/>
    </source>
</evidence>
<comment type="subunit">
    <text evidence="10">Homodimer.</text>
</comment>
<comment type="caution">
    <text evidence="12">The sequence shown here is derived from an EMBL/GenBank/DDBJ whole genome shotgun (WGS) entry which is preliminary data.</text>
</comment>
<evidence type="ECO:0000256" key="7">
    <source>
        <dbReference type="ARBA" id="ARBA00023027"/>
    </source>
</evidence>
<dbReference type="Gene3D" id="3.90.25.10">
    <property type="entry name" value="UDP-galactose 4-epimerase, domain 1"/>
    <property type="match status" value="1"/>
</dbReference>
<comment type="catalytic activity">
    <reaction evidence="1 10">
        <text>UDP-alpha-D-glucose = UDP-alpha-D-galactose</text>
        <dbReference type="Rhea" id="RHEA:22168"/>
        <dbReference type="ChEBI" id="CHEBI:58885"/>
        <dbReference type="ChEBI" id="CHEBI:66914"/>
        <dbReference type="EC" id="5.1.3.2"/>
    </reaction>
</comment>
<evidence type="ECO:0000256" key="8">
    <source>
        <dbReference type="ARBA" id="ARBA00023235"/>
    </source>
</evidence>
<gene>
    <name evidence="12" type="primary">galE</name>
    <name evidence="12" type="ORF">ICN82_17635</name>
</gene>
<keyword evidence="9 10" id="KW-0119">Carbohydrate metabolism</keyword>